<evidence type="ECO:0000313" key="1">
    <source>
        <dbReference type="EMBL" id="PWU46384.1"/>
    </source>
</evidence>
<proteinExistence type="predicted"/>
<protein>
    <submittedName>
        <fullName evidence="1">Uncharacterized protein</fullName>
    </submittedName>
</protein>
<keyword evidence="2" id="KW-1185">Reference proteome</keyword>
<reference evidence="2" key="1">
    <citation type="submission" date="2018-05" db="EMBL/GenBank/DDBJ databases">
        <title>Micromonospora globispora sp. nov. and Micromonospora rugosa sp. nov., isolated from marine sediment.</title>
        <authorList>
            <person name="Carro L."/>
            <person name="Aysel V."/>
            <person name="Cetin D."/>
            <person name="Igual J.M."/>
            <person name="Klenk H.-P."/>
            <person name="Trujillo M.E."/>
            <person name="Sahin N."/>
        </authorList>
    </citation>
    <scope>NUCLEOTIDE SEQUENCE [LARGE SCALE GENOMIC DNA]</scope>
    <source>
        <strain evidence="2">S2904</strain>
    </source>
</reference>
<dbReference type="Proteomes" id="UP000245683">
    <property type="component" value="Unassembled WGS sequence"/>
</dbReference>
<evidence type="ECO:0000313" key="2">
    <source>
        <dbReference type="Proteomes" id="UP000245683"/>
    </source>
</evidence>
<dbReference type="RefSeq" id="WP_109945837.1">
    <property type="nucleotide sequence ID" value="NZ_QGGF01000420.1"/>
</dbReference>
<dbReference type="AlphaFoldDB" id="A0A317K254"/>
<organism evidence="1 2">
    <name type="scientific">Micromonospora globispora</name>
    <dbReference type="NCBI Taxonomy" id="1450148"/>
    <lineage>
        <taxon>Bacteria</taxon>
        <taxon>Bacillati</taxon>
        <taxon>Actinomycetota</taxon>
        <taxon>Actinomycetes</taxon>
        <taxon>Micromonosporales</taxon>
        <taxon>Micromonosporaceae</taxon>
        <taxon>Micromonospora</taxon>
    </lineage>
</organism>
<name>A0A317K254_9ACTN</name>
<gene>
    <name evidence="1" type="ORF">DLJ46_18180</name>
</gene>
<dbReference type="OrthoDB" id="3395612at2"/>
<sequence length="88" mass="10221">MNEFNVTAGDEELEYIRQIAREMTSAFGIDPDEAVGRIRRFWGGQEFASKYAAMALWHKTVYSWARHIYYGGQMWWLDGAAPEPDPYP</sequence>
<accession>A0A317K254</accession>
<dbReference type="EMBL" id="QGSV01000221">
    <property type="protein sequence ID" value="PWU46384.1"/>
    <property type="molecule type" value="Genomic_DNA"/>
</dbReference>
<comment type="caution">
    <text evidence="1">The sequence shown here is derived from an EMBL/GenBank/DDBJ whole genome shotgun (WGS) entry which is preliminary data.</text>
</comment>